<organism evidence="2 3">
    <name type="scientific">Cylindrodendrum hubeiense</name>
    <dbReference type="NCBI Taxonomy" id="595255"/>
    <lineage>
        <taxon>Eukaryota</taxon>
        <taxon>Fungi</taxon>
        <taxon>Dikarya</taxon>
        <taxon>Ascomycota</taxon>
        <taxon>Pezizomycotina</taxon>
        <taxon>Sordariomycetes</taxon>
        <taxon>Hypocreomycetidae</taxon>
        <taxon>Hypocreales</taxon>
        <taxon>Nectriaceae</taxon>
        <taxon>Cylindrodendrum</taxon>
    </lineage>
</organism>
<feature type="compositionally biased region" description="Polar residues" evidence="1">
    <location>
        <begin position="449"/>
        <end position="482"/>
    </location>
</feature>
<sequence length="633" mass="69416">MTNPSTSCSYHPKPSPSPSSFQPSEHVFDHSTSWQMPLSHRPSGHGAHASSSKQPLVNDEGYDSASIDLIPNTFSQLNEGACGYNSHEFTKMIDAHIPDGQIPSDVGYWIQGSQNSPVPPPAPGVAVPWGSHTGRQPHINKVFDFLGTAFASADPTSAPTSAPASAPASTLASAPALVPARMPFLPPMGNAMLPMIAPPPAVTSGQMKRGWSGRQSPSDSEEEDDQYRGTRHDPYKKKTTAPPPTRRGPNDINNPIYPRRIPQVIRNLEDDDFEHSSELCPFYLHEPYQYTQKPWNSCGKQRAEFSHTLSHAVSDHSLIRGRNPKRKSQRFITKCAHSDPSIKGKSKCEHCNKPGRWTDEDPQDPADESHFGGALCLRCYTQLPTKADLFSHHNELNICIYREDLALKVKMRVLYTVFCSSSEVPKFKAPINTPRPDGARGRKLKRAASQMQNSRGQSQAIRSLHPQPTASQLNSPLPTQINSPLPSTQLSSPLSLAQINSPQISSQSLMLANMDLSENGTQSYYHTYAPQQPESLWSDLGASPLDSDSSTFAAYGTNFNTIPIHCIEISPGFSDPPWSPQLLQNPSGFQVRAQPMGKNANYVHTDSGFGSVLDEDIMNPEYFNDAYGDIPSG</sequence>
<feature type="region of interest" description="Disordered" evidence="1">
    <location>
        <begin position="428"/>
        <end position="492"/>
    </location>
</feature>
<dbReference type="OrthoDB" id="5104237at2759"/>
<proteinExistence type="predicted"/>
<feature type="region of interest" description="Disordered" evidence="1">
    <location>
        <begin position="196"/>
        <end position="257"/>
    </location>
</feature>
<feature type="region of interest" description="Disordered" evidence="1">
    <location>
        <begin position="1"/>
        <end position="60"/>
    </location>
</feature>
<feature type="compositionally biased region" description="Low complexity" evidence="1">
    <location>
        <begin position="7"/>
        <end position="24"/>
    </location>
</feature>
<dbReference type="AlphaFoldDB" id="A0A9P5HC03"/>
<gene>
    <name evidence="2" type="ORF">G7Z17_g5484</name>
</gene>
<dbReference type="EMBL" id="JAANBB010000091">
    <property type="protein sequence ID" value="KAF7550793.1"/>
    <property type="molecule type" value="Genomic_DNA"/>
</dbReference>
<accession>A0A9P5HC03</accession>
<evidence type="ECO:0000256" key="1">
    <source>
        <dbReference type="SAM" id="MobiDB-lite"/>
    </source>
</evidence>
<name>A0A9P5HC03_9HYPO</name>
<evidence type="ECO:0000313" key="3">
    <source>
        <dbReference type="Proteomes" id="UP000722485"/>
    </source>
</evidence>
<comment type="caution">
    <text evidence="2">The sequence shown here is derived from an EMBL/GenBank/DDBJ whole genome shotgun (WGS) entry which is preliminary data.</text>
</comment>
<protein>
    <submittedName>
        <fullName evidence="2">Uncharacterized protein</fullName>
    </submittedName>
</protein>
<feature type="compositionally biased region" description="Low complexity" evidence="1">
    <location>
        <begin position="483"/>
        <end position="492"/>
    </location>
</feature>
<evidence type="ECO:0000313" key="2">
    <source>
        <dbReference type="EMBL" id="KAF7550793.1"/>
    </source>
</evidence>
<keyword evidence="3" id="KW-1185">Reference proteome</keyword>
<dbReference type="Proteomes" id="UP000722485">
    <property type="component" value="Unassembled WGS sequence"/>
</dbReference>
<reference evidence="2" key="1">
    <citation type="submission" date="2020-03" db="EMBL/GenBank/DDBJ databases">
        <title>Draft Genome Sequence of Cylindrodendrum hubeiense.</title>
        <authorList>
            <person name="Buettner E."/>
            <person name="Kellner H."/>
        </authorList>
    </citation>
    <scope>NUCLEOTIDE SEQUENCE</scope>
    <source>
        <strain evidence="2">IHI 201604</strain>
    </source>
</reference>